<dbReference type="AlphaFoldDB" id="A0A9N9SGL5"/>
<dbReference type="Proteomes" id="UP001153737">
    <property type="component" value="Chromosome 16"/>
</dbReference>
<evidence type="ECO:0000313" key="3">
    <source>
        <dbReference type="Proteomes" id="UP001153737"/>
    </source>
</evidence>
<name>A0A9N9SGL5_PHACE</name>
<reference evidence="2" key="1">
    <citation type="submission" date="2022-01" db="EMBL/GenBank/DDBJ databases">
        <authorList>
            <person name="King R."/>
        </authorList>
    </citation>
    <scope>NUCLEOTIDE SEQUENCE</scope>
</reference>
<keyword evidence="3" id="KW-1185">Reference proteome</keyword>
<evidence type="ECO:0000256" key="1">
    <source>
        <dbReference type="SAM" id="MobiDB-lite"/>
    </source>
</evidence>
<reference evidence="2" key="2">
    <citation type="submission" date="2022-10" db="EMBL/GenBank/DDBJ databases">
        <authorList>
            <consortium name="ENA_rothamsted_submissions"/>
            <consortium name="culmorum"/>
            <person name="King R."/>
        </authorList>
    </citation>
    <scope>NUCLEOTIDE SEQUENCE</scope>
</reference>
<feature type="non-terminal residue" evidence="2">
    <location>
        <position position="256"/>
    </location>
</feature>
<proteinExistence type="predicted"/>
<sequence>IRFRNVVGGVRGVSPPIDLAPSSRIKTATDTDYDETAKLYTECPRSIRTLFYLICPDNGPRATTMPTEDDYGRRQISSSQPQHPPTNTPSPSPLPSHCPAGCVPAKNPLGSDRVPSGVFGGDRAVFGSDRTPSGVFGSDRTPSGVFGSDRAPSGVFGSDRASSGVFGGDRPGSDRLPSGERYQGVSERFPLGERPQTSVSADRLAGKEQQQQQQLQLQGSGYCQDDRPNYQSERFVYNILKTGTFGTITHYTLFYH</sequence>
<feature type="region of interest" description="Disordered" evidence="1">
    <location>
        <begin position="58"/>
        <end position="211"/>
    </location>
</feature>
<dbReference type="OrthoDB" id="2146116at2759"/>
<protein>
    <submittedName>
        <fullName evidence="2">Uncharacterized protein</fullName>
    </submittedName>
</protein>
<organism evidence="2 3">
    <name type="scientific">Phaedon cochleariae</name>
    <name type="common">Mustard beetle</name>
    <dbReference type="NCBI Taxonomy" id="80249"/>
    <lineage>
        <taxon>Eukaryota</taxon>
        <taxon>Metazoa</taxon>
        <taxon>Ecdysozoa</taxon>
        <taxon>Arthropoda</taxon>
        <taxon>Hexapoda</taxon>
        <taxon>Insecta</taxon>
        <taxon>Pterygota</taxon>
        <taxon>Neoptera</taxon>
        <taxon>Endopterygota</taxon>
        <taxon>Coleoptera</taxon>
        <taxon>Polyphaga</taxon>
        <taxon>Cucujiformia</taxon>
        <taxon>Chrysomeloidea</taxon>
        <taxon>Chrysomelidae</taxon>
        <taxon>Chrysomelinae</taxon>
        <taxon>Chrysomelini</taxon>
        <taxon>Phaedon</taxon>
    </lineage>
</organism>
<dbReference type="EMBL" id="OU896722">
    <property type="protein sequence ID" value="CAG9817576.1"/>
    <property type="molecule type" value="Genomic_DNA"/>
</dbReference>
<evidence type="ECO:0000313" key="2">
    <source>
        <dbReference type="EMBL" id="CAG9817576.1"/>
    </source>
</evidence>
<feature type="compositionally biased region" description="Pro residues" evidence="1">
    <location>
        <begin position="82"/>
        <end position="96"/>
    </location>
</feature>
<gene>
    <name evidence="2" type="ORF">PHAECO_LOCUS5295</name>
</gene>
<accession>A0A9N9SGL5</accession>